<name>A0ABY6KTR4_9ARAC</name>
<feature type="region of interest" description="Disordered" evidence="1">
    <location>
        <begin position="172"/>
        <end position="191"/>
    </location>
</feature>
<dbReference type="InterPro" id="IPR001584">
    <property type="entry name" value="Integrase_cat-core"/>
</dbReference>
<protein>
    <submittedName>
        <fullName evidence="3">K02A2.6-like</fullName>
    </submittedName>
</protein>
<dbReference type="Gene3D" id="3.30.420.10">
    <property type="entry name" value="Ribonuclease H-like superfamily/Ribonuclease H"/>
    <property type="match status" value="1"/>
</dbReference>
<sequence length="191" mass="22380">MDLKFNNYMFKMFEKNLDFKHITSSPLHPRSNGLVERNVRTIKNLIKKARQGDEDPFLALLNFRSTKIDGVESPAALLFGRDISTKLPYTNSYLKPRKINIGKVQNRWRERQIHCKMQKDDLVYLNTGRNGWIPTTIKDVVDTPRSYFVESPHGEVIRRNWKDLYSPRTVRFQPEATPGPSQQTQVFNLQK</sequence>
<evidence type="ECO:0000313" key="3">
    <source>
        <dbReference type="EMBL" id="UYV72009.1"/>
    </source>
</evidence>
<dbReference type="SUPFAM" id="SSF53098">
    <property type="entry name" value="Ribonuclease H-like"/>
    <property type="match status" value="1"/>
</dbReference>
<feature type="compositionally biased region" description="Polar residues" evidence="1">
    <location>
        <begin position="179"/>
        <end position="191"/>
    </location>
</feature>
<evidence type="ECO:0000256" key="1">
    <source>
        <dbReference type="SAM" id="MobiDB-lite"/>
    </source>
</evidence>
<accession>A0ABY6KTR4</accession>
<feature type="domain" description="Integrase catalytic" evidence="2">
    <location>
        <begin position="1"/>
        <end position="104"/>
    </location>
</feature>
<dbReference type="InterPro" id="IPR036397">
    <property type="entry name" value="RNaseH_sf"/>
</dbReference>
<dbReference type="InterPro" id="IPR050951">
    <property type="entry name" value="Retrovirus_Pol_polyprotein"/>
</dbReference>
<reference evidence="3 4" key="1">
    <citation type="submission" date="2022-01" db="EMBL/GenBank/DDBJ databases">
        <title>A chromosomal length assembly of Cordylochernes scorpioides.</title>
        <authorList>
            <person name="Zeh D."/>
            <person name="Zeh J."/>
        </authorList>
    </citation>
    <scope>NUCLEOTIDE SEQUENCE [LARGE SCALE GENOMIC DNA]</scope>
    <source>
        <strain evidence="3">IN4F17</strain>
        <tissue evidence="3">Whole Body</tissue>
    </source>
</reference>
<evidence type="ECO:0000259" key="2">
    <source>
        <dbReference type="PROSITE" id="PS50994"/>
    </source>
</evidence>
<dbReference type="PANTHER" id="PTHR37984:SF7">
    <property type="entry name" value="INTEGRASE CATALYTIC DOMAIN-CONTAINING PROTEIN"/>
    <property type="match status" value="1"/>
</dbReference>
<dbReference type="PROSITE" id="PS50994">
    <property type="entry name" value="INTEGRASE"/>
    <property type="match status" value="1"/>
</dbReference>
<dbReference type="Proteomes" id="UP001235939">
    <property type="component" value="Chromosome 09"/>
</dbReference>
<gene>
    <name evidence="3" type="ORF">LAZ67_9001539</name>
</gene>
<keyword evidence="4" id="KW-1185">Reference proteome</keyword>
<dbReference type="PANTHER" id="PTHR37984">
    <property type="entry name" value="PROTEIN CBG26694"/>
    <property type="match status" value="1"/>
</dbReference>
<dbReference type="InterPro" id="IPR012337">
    <property type="entry name" value="RNaseH-like_sf"/>
</dbReference>
<evidence type="ECO:0000313" key="4">
    <source>
        <dbReference type="Proteomes" id="UP001235939"/>
    </source>
</evidence>
<dbReference type="EMBL" id="CP092871">
    <property type="protein sequence ID" value="UYV72009.1"/>
    <property type="molecule type" value="Genomic_DNA"/>
</dbReference>
<proteinExistence type="predicted"/>
<organism evidence="3 4">
    <name type="scientific">Cordylochernes scorpioides</name>
    <dbReference type="NCBI Taxonomy" id="51811"/>
    <lineage>
        <taxon>Eukaryota</taxon>
        <taxon>Metazoa</taxon>
        <taxon>Ecdysozoa</taxon>
        <taxon>Arthropoda</taxon>
        <taxon>Chelicerata</taxon>
        <taxon>Arachnida</taxon>
        <taxon>Pseudoscorpiones</taxon>
        <taxon>Cheliferoidea</taxon>
        <taxon>Chernetidae</taxon>
        <taxon>Cordylochernes</taxon>
    </lineage>
</organism>